<proteinExistence type="predicted"/>
<organism evidence="2 3">
    <name type="scientific">Candidatus Lambdaproteobacteria bacterium RIFOXYD2_FULL_50_16</name>
    <dbReference type="NCBI Taxonomy" id="1817772"/>
    <lineage>
        <taxon>Bacteria</taxon>
        <taxon>Pseudomonadati</taxon>
        <taxon>Pseudomonadota</taxon>
        <taxon>Candidatus Lambdaproteobacteria</taxon>
    </lineage>
</organism>
<dbReference type="CDD" id="cd19096">
    <property type="entry name" value="AKR_Fe-S_oxidoreductase"/>
    <property type="match status" value="1"/>
</dbReference>
<evidence type="ECO:0000313" key="3">
    <source>
        <dbReference type="Proteomes" id="UP000178449"/>
    </source>
</evidence>
<dbReference type="EMBL" id="MFNE01000029">
    <property type="protein sequence ID" value="OGG95034.1"/>
    <property type="molecule type" value="Genomic_DNA"/>
</dbReference>
<comment type="caution">
    <text evidence="2">The sequence shown here is derived from an EMBL/GenBank/DDBJ whole genome shotgun (WGS) entry which is preliminary data.</text>
</comment>
<dbReference type="Pfam" id="PF00248">
    <property type="entry name" value="Aldo_ket_red"/>
    <property type="match status" value="1"/>
</dbReference>
<dbReference type="PANTHER" id="PTHR43312:SF2">
    <property type="entry name" value="OXIDOREDUCTASE"/>
    <property type="match status" value="1"/>
</dbReference>
<protein>
    <submittedName>
        <fullName evidence="2">Aldo/keto reductase</fullName>
    </submittedName>
</protein>
<dbReference type="Gene3D" id="3.20.20.100">
    <property type="entry name" value="NADP-dependent oxidoreductase domain"/>
    <property type="match status" value="1"/>
</dbReference>
<dbReference type="InterPro" id="IPR053135">
    <property type="entry name" value="AKR2_Oxidoreductase"/>
</dbReference>
<reference evidence="2 3" key="1">
    <citation type="journal article" date="2016" name="Nat. Commun.">
        <title>Thousands of microbial genomes shed light on interconnected biogeochemical processes in an aquifer system.</title>
        <authorList>
            <person name="Anantharaman K."/>
            <person name="Brown C.T."/>
            <person name="Hug L.A."/>
            <person name="Sharon I."/>
            <person name="Castelle C.J."/>
            <person name="Probst A.J."/>
            <person name="Thomas B.C."/>
            <person name="Singh A."/>
            <person name="Wilkins M.J."/>
            <person name="Karaoz U."/>
            <person name="Brodie E.L."/>
            <person name="Williams K.H."/>
            <person name="Hubbard S.S."/>
            <person name="Banfield J.F."/>
        </authorList>
    </citation>
    <scope>NUCLEOTIDE SEQUENCE [LARGE SCALE GENOMIC DNA]</scope>
</reference>
<gene>
    <name evidence="2" type="ORF">A2527_12740</name>
</gene>
<dbReference type="InterPro" id="IPR036812">
    <property type="entry name" value="NAD(P)_OxRdtase_dom_sf"/>
</dbReference>
<feature type="non-terminal residue" evidence="2">
    <location>
        <position position="382"/>
    </location>
</feature>
<evidence type="ECO:0000259" key="1">
    <source>
        <dbReference type="Pfam" id="PF00248"/>
    </source>
</evidence>
<dbReference type="STRING" id="1817772.A2527_12740"/>
<sequence length="382" mass="42753">MNLKMKYRPFGLTGLQMPVLTCGGMRYHYKWQDLRPDEVPHAAQENLAKTLHRAFELGINHFETARGYGSSEMQMGQVLGDFPRDQIIVQTKVAPAKNRADFRRKFETSLQLLKLDRVDLLGIHGINNPETLDWSLRPGGALEEALKLKEEGLVGQVGFSSHGPVEILLAAINTGLFAYVNLHWYWVNPFTRPAVEAAKARQMGVLIISPNDKGGRLWDPPPSFRALTQPLEPMVFGGLFCLAHPGVNTLSIGAARPEDFEVHLKTVALIEQADELLAPILKRLEAVQLEALGPQWRGEWWQGIPPYETLPGQVNVAEILRLWVHAKAFGLVQWGQSRYNMLGHANHWFPGNPAVNFNESALRASLKNHPLQNEILPALTEA</sequence>
<dbReference type="InterPro" id="IPR023210">
    <property type="entry name" value="NADP_OxRdtase_dom"/>
</dbReference>
<name>A0A1F6GAB5_9PROT</name>
<accession>A0A1F6GAB5</accession>
<evidence type="ECO:0000313" key="2">
    <source>
        <dbReference type="EMBL" id="OGG95034.1"/>
    </source>
</evidence>
<dbReference type="Proteomes" id="UP000178449">
    <property type="component" value="Unassembled WGS sequence"/>
</dbReference>
<dbReference type="PANTHER" id="PTHR43312">
    <property type="entry name" value="D-THREO-ALDOSE 1-DEHYDROGENASE"/>
    <property type="match status" value="1"/>
</dbReference>
<dbReference type="SUPFAM" id="SSF51430">
    <property type="entry name" value="NAD(P)-linked oxidoreductase"/>
    <property type="match status" value="1"/>
</dbReference>
<feature type="domain" description="NADP-dependent oxidoreductase" evidence="1">
    <location>
        <begin position="23"/>
        <end position="168"/>
    </location>
</feature>
<dbReference type="AlphaFoldDB" id="A0A1F6GAB5"/>